<feature type="domain" description="Carboxylesterase type B" evidence="2">
    <location>
        <begin position="5"/>
        <end position="47"/>
    </location>
</feature>
<evidence type="ECO:0000259" key="2">
    <source>
        <dbReference type="Pfam" id="PF00135"/>
    </source>
</evidence>
<proteinExistence type="predicted"/>
<protein>
    <recommendedName>
        <fullName evidence="2">Carboxylesterase type B domain-containing protein</fullName>
    </recommendedName>
</protein>
<dbReference type="SUPFAM" id="SSF53474">
    <property type="entry name" value="alpha/beta-Hydrolases"/>
    <property type="match status" value="1"/>
</dbReference>
<evidence type="ECO:0000313" key="3">
    <source>
        <dbReference type="EMBL" id="KAJ1360205.1"/>
    </source>
</evidence>
<dbReference type="Gene3D" id="3.40.50.1820">
    <property type="entry name" value="alpha/beta hydrolase"/>
    <property type="match status" value="1"/>
</dbReference>
<dbReference type="InterPro" id="IPR029058">
    <property type="entry name" value="AB_hydrolase_fold"/>
</dbReference>
<dbReference type="Pfam" id="PF00135">
    <property type="entry name" value="COesterase"/>
    <property type="match status" value="1"/>
</dbReference>
<comment type="caution">
    <text evidence="3">The sequence shown here is derived from an EMBL/GenBank/DDBJ whole genome shotgun (WGS) entry which is preliminary data.</text>
</comment>
<dbReference type="PANTHER" id="PTHR44590:SF4">
    <property type="entry name" value="CARBOXYLIC ESTER HYDROLASE"/>
    <property type="match status" value="1"/>
</dbReference>
<feature type="region of interest" description="Disordered" evidence="1">
    <location>
        <begin position="73"/>
        <end position="98"/>
    </location>
</feature>
<organism evidence="3 4">
    <name type="scientific">Parelaphostrongylus tenuis</name>
    <name type="common">Meningeal worm</name>
    <dbReference type="NCBI Taxonomy" id="148309"/>
    <lineage>
        <taxon>Eukaryota</taxon>
        <taxon>Metazoa</taxon>
        <taxon>Ecdysozoa</taxon>
        <taxon>Nematoda</taxon>
        <taxon>Chromadorea</taxon>
        <taxon>Rhabditida</taxon>
        <taxon>Rhabditina</taxon>
        <taxon>Rhabditomorpha</taxon>
        <taxon>Strongyloidea</taxon>
        <taxon>Metastrongylidae</taxon>
        <taxon>Parelaphostrongylus</taxon>
    </lineage>
</organism>
<gene>
    <name evidence="3" type="ORF">KIN20_019128</name>
</gene>
<sequence>MRSCRQVRTANGIVEGFRISIGKDKEVDLFLGIPFAAPPIGELRFMTSALLVAFRAFPSCLCDGLDRHLCHPERRRRSSRRQRSRSTLPAVSSKFDRV</sequence>
<keyword evidence="4" id="KW-1185">Reference proteome</keyword>
<feature type="compositionally biased region" description="Basic residues" evidence="1">
    <location>
        <begin position="73"/>
        <end position="84"/>
    </location>
</feature>
<evidence type="ECO:0000313" key="4">
    <source>
        <dbReference type="Proteomes" id="UP001196413"/>
    </source>
</evidence>
<name>A0AAD5QSM0_PARTN</name>
<dbReference type="Proteomes" id="UP001196413">
    <property type="component" value="Unassembled WGS sequence"/>
</dbReference>
<reference evidence="3" key="1">
    <citation type="submission" date="2021-06" db="EMBL/GenBank/DDBJ databases">
        <title>Parelaphostrongylus tenuis whole genome reference sequence.</title>
        <authorList>
            <person name="Garwood T.J."/>
            <person name="Larsen P.A."/>
            <person name="Fountain-Jones N.M."/>
            <person name="Garbe J.R."/>
            <person name="Macchietto M.G."/>
            <person name="Kania S.A."/>
            <person name="Gerhold R.W."/>
            <person name="Richards J.E."/>
            <person name="Wolf T.M."/>
        </authorList>
    </citation>
    <scope>NUCLEOTIDE SEQUENCE</scope>
    <source>
        <strain evidence="3">MNPRO001-30</strain>
        <tissue evidence="3">Meninges</tissue>
    </source>
</reference>
<evidence type="ECO:0000256" key="1">
    <source>
        <dbReference type="SAM" id="MobiDB-lite"/>
    </source>
</evidence>
<accession>A0AAD5QSM0</accession>
<dbReference type="PANTHER" id="PTHR44590">
    <property type="entry name" value="CARBOXYLIC ESTER HYDROLASE-RELATED"/>
    <property type="match status" value="1"/>
</dbReference>
<dbReference type="AlphaFoldDB" id="A0AAD5QSM0"/>
<dbReference type="InterPro" id="IPR002018">
    <property type="entry name" value="CarbesteraseB"/>
</dbReference>
<dbReference type="EMBL" id="JAHQIW010003814">
    <property type="protein sequence ID" value="KAJ1360205.1"/>
    <property type="molecule type" value="Genomic_DNA"/>
</dbReference>